<reference evidence="2 3" key="1">
    <citation type="submission" date="2019-07" db="EMBL/GenBank/DDBJ databases">
        <title>The pathways for chlorine oxyanion respiration interact through the shared metabolite chlorate.</title>
        <authorList>
            <person name="Barnum T.P."/>
            <person name="Cheng Y."/>
            <person name="Hill K.A."/>
            <person name="Lucas L.N."/>
            <person name="Carlson H.K."/>
            <person name="Coates J.D."/>
        </authorList>
    </citation>
    <scope>NUCLEOTIDE SEQUENCE [LARGE SCALE GENOMIC DNA]</scope>
    <source>
        <strain evidence="2 3">BK-1</strain>
    </source>
</reference>
<proteinExistence type="predicted"/>
<dbReference type="RefSeq" id="WP_144358602.1">
    <property type="nucleotide sequence ID" value="NZ_VMNH01000008.1"/>
</dbReference>
<feature type="domain" description="Formylmethanofuran dehydrogenase subunit E" evidence="1">
    <location>
        <begin position="43"/>
        <end position="187"/>
    </location>
</feature>
<sequence>MQYPSFFDRVESIVLQDPLSACLGVFEKGVIQIDYLDVVKLAGHSCPTVAGAFLMARKGLKALYGDALPVRGEVIVEMQQSIGEGVCGVIANVLSFITGATDKGGFHGLAGQFDRRNLLSFDNEIATLVRLTRKDTGQMVSLHYDSSFVPADPQMSTLFSKVLSGKATPEEASQFGKLWQDRVQAILCDYAEDARLISVQ</sequence>
<dbReference type="Pfam" id="PF02663">
    <property type="entry name" value="FmdE"/>
    <property type="match status" value="1"/>
</dbReference>
<keyword evidence="3" id="KW-1185">Reference proteome</keyword>
<name>A0A558DWY3_9GAMM</name>
<dbReference type="OrthoDB" id="259311at2"/>
<dbReference type="Proteomes" id="UP000316649">
    <property type="component" value="Unassembled WGS sequence"/>
</dbReference>
<gene>
    <name evidence="2" type="ORF">FHP88_08440</name>
</gene>
<protein>
    <recommendedName>
        <fullName evidence="1">Formylmethanofuran dehydrogenase subunit E domain-containing protein</fullName>
    </recommendedName>
</protein>
<dbReference type="InterPro" id="IPR003814">
    <property type="entry name" value="FmdEsu_dom"/>
</dbReference>
<dbReference type="Gene3D" id="3.30.1330.130">
    <property type="match status" value="1"/>
</dbReference>
<dbReference type="EMBL" id="VMNH01000008">
    <property type="protein sequence ID" value="TVO75512.1"/>
    <property type="molecule type" value="Genomic_DNA"/>
</dbReference>
<evidence type="ECO:0000313" key="3">
    <source>
        <dbReference type="Proteomes" id="UP000316649"/>
    </source>
</evidence>
<organism evidence="2 3">
    <name type="scientific">Sedimenticola selenatireducens</name>
    <dbReference type="NCBI Taxonomy" id="191960"/>
    <lineage>
        <taxon>Bacteria</taxon>
        <taxon>Pseudomonadati</taxon>
        <taxon>Pseudomonadota</taxon>
        <taxon>Gammaproteobacteria</taxon>
        <taxon>Chromatiales</taxon>
        <taxon>Sedimenticolaceae</taxon>
        <taxon>Sedimenticola</taxon>
    </lineage>
</organism>
<dbReference type="AlphaFoldDB" id="A0A558DWY3"/>
<evidence type="ECO:0000259" key="1">
    <source>
        <dbReference type="Pfam" id="PF02663"/>
    </source>
</evidence>
<evidence type="ECO:0000313" key="2">
    <source>
        <dbReference type="EMBL" id="TVO75512.1"/>
    </source>
</evidence>
<accession>A0A558DWY3</accession>
<comment type="caution">
    <text evidence="2">The sequence shown here is derived from an EMBL/GenBank/DDBJ whole genome shotgun (WGS) entry which is preliminary data.</text>
</comment>